<dbReference type="Gene3D" id="3.30.2350.10">
    <property type="entry name" value="Pseudouridine synthase"/>
    <property type="match status" value="1"/>
</dbReference>
<dbReference type="GO" id="GO:0140098">
    <property type="term" value="F:catalytic activity, acting on RNA"/>
    <property type="evidence" value="ECO:0007669"/>
    <property type="project" value="UniProtKB-ARBA"/>
</dbReference>
<dbReference type="Proteomes" id="UP000014977">
    <property type="component" value="Unassembled WGS sequence"/>
</dbReference>
<protein>
    <submittedName>
        <fullName evidence="3">Pseudouridine synthase</fullName>
    </submittedName>
</protein>
<dbReference type="Pfam" id="PF00849">
    <property type="entry name" value="PseudoU_synth_2"/>
    <property type="match status" value="1"/>
</dbReference>
<organism evidence="3 4">
    <name type="scientific">Desulfococcus multivorans DSM 2059</name>
    <dbReference type="NCBI Taxonomy" id="1121405"/>
    <lineage>
        <taxon>Bacteria</taxon>
        <taxon>Pseudomonadati</taxon>
        <taxon>Thermodesulfobacteriota</taxon>
        <taxon>Desulfobacteria</taxon>
        <taxon>Desulfobacterales</taxon>
        <taxon>Desulfococcaceae</taxon>
        <taxon>Desulfococcus</taxon>
    </lineage>
</organism>
<sequence>MTTAPPTPALHPDDLLGWGRGWVAVSKPPGVSVHNDPGRDLCSITARYVAHRGSLARSLGYDPGFGFHPPHRLDKETSGVVLLACSATALQWISRQFMEKRVAKRYTALVHGRLALPPDVQWGDWTWPLSKAAGGRKHPSGKGEKVPCRTRYGILRHTSRYTLIECEPVTGRKHQIRRHARMAGHAVVGDARYGTPQSIRHLKSMAFNRLALHALTITLVPPGTDRPVTLGSRRLPGDIIRMLDADADIARIIG</sequence>
<dbReference type="GO" id="GO:0003723">
    <property type="term" value="F:RNA binding"/>
    <property type="evidence" value="ECO:0007669"/>
    <property type="project" value="InterPro"/>
</dbReference>
<dbReference type="OrthoDB" id="128480at2"/>
<name>S7V3B7_DESML</name>
<evidence type="ECO:0000313" key="4">
    <source>
        <dbReference type="Proteomes" id="UP000014977"/>
    </source>
</evidence>
<feature type="domain" description="Pseudouridine synthase RsuA/RluA-like" evidence="2">
    <location>
        <begin position="23"/>
        <end position="180"/>
    </location>
</feature>
<dbReference type="InterPro" id="IPR050188">
    <property type="entry name" value="RluA_PseudoU_synthase"/>
</dbReference>
<dbReference type="STRING" id="897.B2D07_10815"/>
<keyword evidence="4" id="KW-1185">Reference proteome</keyword>
<dbReference type="AlphaFoldDB" id="S7V3B7"/>
<proteinExistence type="inferred from homology"/>
<dbReference type="SUPFAM" id="SSF55120">
    <property type="entry name" value="Pseudouridine synthase"/>
    <property type="match status" value="1"/>
</dbReference>
<dbReference type="PANTHER" id="PTHR21600">
    <property type="entry name" value="MITOCHONDRIAL RNA PSEUDOURIDINE SYNTHASE"/>
    <property type="match status" value="1"/>
</dbReference>
<dbReference type="eggNOG" id="COG0564">
    <property type="taxonomic scope" value="Bacteria"/>
</dbReference>
<comment type="caution">
    <text evidence="3">The sequence shown here is derived from an EMBL/GenBank/DDBJ whole genome shotgun (WGS) entry which is preliminary data.</text>
</comment>
<comment type="similarity">
    <text evidence="1">Belongs to the pseudouridine synthase RluA family.</text>
</comment>
<gene>
    <name evidence="3" type="ORF">dsmv_2809</name>
</gene>
<dbReference type="InterPro" id="IPR020103">
    <property type="entry name" value="PsdUridine_synth_cat_dom_sf"/>
</dbReference>
<dbReference type="InterPro" id="IPR006145">
    <property type="entry name" value="PsdUridine_synth_RsuA/RluA"/>
</dbReference>
<dbReference type="GO" id="GO:0009982">
    <property type="term" value="F:pseudouridine synthase activity"/>
    <property type="evidence" value="ECO:0007669"/>
    <property type="project" value="InterPro"/>
</dbReference>
<evidence type="ECO:0000256" key="1">
    <source>
        <dbReference type="ARBA" id="ARBA00010876"/>
    </source>
</evidence>
<dbReference type="PANTHER" id="PTHR21600:SF87">
    <property type="entry name" value="RNA PSEUDOURIDYLATE SYNTHASE DOMAIN-CONTAINING PROTEIN 1"/>
    <property type="match status" value="1"/>
</dbReference>
<evidence type="ECO:0000259" key="2">
    <source>
        <dbReference type="Pfam" id="PF00849"/>
    </source>
</evidence>
<dbReference type="CDD" id="cd02869">
    <property type="entry name" value="PseudoU_synth_RluA_like"/>
    <property type="match status" value="1"/>
</dbReference>
<reference evidence="3 4" key="1">
    <citation type="journal article" date="2013" name="Genome Announc.">
        <title>Draft genome sequences for three mercury-methylating, sulfate-reducing bacteria.</title>
        <authorList>
            <person name="Brown S.D."/>
            <person name="Hurt R.A.Jr."/>
            <person name="Gilmour C.C."/>
            <person name="Elias D.A."/>
        </authorList>
    </citation>
    <scope>NUCLEOTIDE SEQUENCE [LARGE SCALE GENOMIC DNA]</scope>
    <source>
        <strain evidence="3 4">DSM 2059</strain>
    </source>
</reference>
<accession>S7V3B7</accession>
<dbReference type="GO" id="GO:0000455">
    <property type="term" value="P:enzyme-directed rRNA pseudouridine synthesis"/>
    <property type="evidence" value="ECO:0007669"/>
    <property type="project" value="TreeGrafter"/>
</dbReference>
<evidence type="ECO:0000313" key="3">
    <source>
        <dbReference type="EMBL" id="EPR39153.1"/>
    </source>
</evidence>
<dbReference type="EMBL" id="ATHJ01000092">
    <property type="protein sequence ID" value="EPR39153.1"/>
    <property type="molecule type" value="Genomic_DNA"/>
</dbReference>
<dbReference type="RefSeq" id="WP_020877566.1">
    <property type="nucleotide sequence ID" value="NZ_ATHJ01000092.1"/>
</dbReference>